<keyword evidence="2" id="KW-1185">Reference proteome</keyword>
<accession>A0AAJ8JUG2</accession>
<reference evidence="1" key="1">
    <citation type="submission" date="2016-06" db="EMBL/GenBank/DDBJ databases">
        <authorList>
            <person name="Cuomo C."/>
            <person name="Litvintseva A."/>
            <person name="Heitman J."/>
            <person name="Chen Y."/>
            <person name="Sun S."/>
            <person name="Springer D."/>
            <person name="Dromer F."/>
            <person name="Young S."/>
            <person name="Zeng Q."/>
            <person name="Chapman S."/>
            <person name="Gujja S."/>
            <person name="Saif S."/>
            <person name="Birren B."/>
        </authorList>
    </citation>
    <scope>NUCLEOTIDE SEQUENCE</scope>
    <source>
        <strain evidence="1">CBS 7841</strain>
    </source>
</reference>
<reference evidence="1" key="2">
    <citation type="journal article" date="2022" name="Elife">
        <title>Obligate sexual reproduction of a homothallic fungus closely related to the Cryptococcus pathogenic species complex.</title>
        <authorList>
            <person name="Passer A.R."/>
            <person name="Clancey S.A."/>
            <person name="Shea T."/>
            <person name="David-Palma M."/>
            <person name="Averette A.F."/>
            <person name="Boekhout T."/>
            <person name="Porcel B.M."/>
            <person name="Nowrousian M."/>
            <person name="Cuomo C.A."/>
            <person name="Sun S."/>
            <person name="Heitman J."/>
            <person name="Coelho M.A."/>
        </authorList>
    </citation>
    <scope>NUCLEOTIDE SEQUENCE</scope>
    <source>
        <strain evidence="1">CBS 7841</strain>
    </source>
</reference>
<reference evidence="1" key="3">
    <citation type="submission" date="2024-01" db="EMBL/GenBank/DDBJ databases">
        <authorList>
            <person name="Coelho M.A."/>
            <person name="David-Palma M."/>
            <person name="Shea T."/>
            <person name="Sun S."/>
            <person name="Cuomo C.A."/>
            <person name="Heitman J."/>
        </authorList>
    </citation>
    <scope>NUCLEOTIDE SEQUENCE</scope>
    <source>
        <strain evidence="1">CBS 7841</strain>
    </source>
</reference>
<name>A0AAJ8JUG2_9TREE</name>
<evidence type="ECO:0000313" key="1">
    <source>
        <dbReference type="EMBL" id="WVN88601.1"/>
    </source>
</evidence>
<dbReference type="EMBL" id="CP143787">
    <property type="protein sequence ID" value="WVN88601.1"/>
    <property type="molecule type" value="Genomic_DNA"/>
</dbReference>
<protein>
    <submittedName>
        <fullName evidence="1">Uncharacterized protein</fullName>
    </submittedName>
</protein>
<dbReference type="RefSeq" id="XP_066069301.1">
    <property type="nucleotide sequence ID" value="XM_066213204.1"/>
</dbReference>
<dbReference type="KEGG" id="cdep:91088022"/>
<proteinExistence type="predicted"/>
<evidence type="ECO:0000313" key="2">
    <source>
        <dbReference type="Proteomes" id="UP000094043"/>
    </source>
</evidence>
<dbReference type="GeneID" id="91088022"/>
<sequence>MLRSGAYRLWDNNKNQVYSRQPRSALAIPSHISLQNKASCFLSNPTSNPICHKAEPSCVMATQLTLGSAVLETQLLSCSLPHAIRHLPLLMLFHNQAITFQHLQEVESVGNQLSEDFAAFVNVYNASKSNWALRYKHRKTNRRSATTSLYSIIEAVLDRVNDPYQWVHVKFDNEQDFCRAVDALAPKDSLFTEARMMNTEKNISLSSVCLQVIF</sequence>
<gene>
    <name evidence="1" type="ORF">L203_103812</name>
</gene>
<dbReference type="Proteomes" id="UP000094043">
    <property type="component" value="Chromosome 4"/>
</dbReference>
<dbReference type="AlphaFoldDB" id="A0AAJ8JUG2"/>
<organism evidence="1 2">
    <name type="scientific">Cryptococcus depauperatus CBS 7841</name>
    <dbReference type="NCBI Taxonomy" id="1295531"/>
    <lineage>
        <taxon>Eukaryota</taxon>
        <taxon>Fungi</taxon>
        <taxon>Dikarya</taxon>
        <taxon>Basidiomycota</taxon>
        <taxon>Agaricomycotina</taxon>
        <taxon>Tremellomycetes</taxon>
        <taxon>Tremellales</taxon>
        <taxon>Cryptococcaceae</taxon>
        <taxon>Cryptococcus</taxon>
    </lineage>
</organism>